<accession>A0ABQ6N4T4</accession>
<gene>
    <name evidence="2" type="ORF">TeGR_g3056</name>
</gene>
<proteinExistence type="predicted"/>
<protein>
    <recommendedName>
        <fullName evidence="4">ATP synthase protein MI25</fullName>
    </recommendedName>
</protein>
<evidence type="ECO:0000313" key="2">
    <source>
        <dbReference type="EMBL" id="GMI39583.1"/>
    </source>
</evidence>
<keyword evidence="1" id="KW-1133">Transmembrane helix</keyword>
<name>A0ABQ6N4T4_9STRA</name>
<evidence type="ECO:0000256" key="1">
    <source>
        <dbReference type="SAM" id="Phobius"/>
    </source>
</evidence>
<dbReference type="Proteomes" id="UP001165060">
    <property type="component" value="Unassembled WGS sequence"/>
</dbReference>
<sequence>MGSVECTLSVSLIAAVVLVCTSYLSLEIAEWNITLLVDGIIALGSALYVLSKFISVNKTLCKEVPWALLSQRTCIDEMIMEAVDKGDEKRQWELSACRQKISDMIARCEKLPAIKVWGLITLKGENIAKIAAVVGASFVSAVLRSGTMLDIQEEAVEL</sequence>
<feature type="transmembrane region" description="Helical" evidence="1">
    <location>
        <begin position="7"/>
        <end position="25"/>
    </location>
</feature>
<evidence type="ECO:0000313" key="3">
    <source>
        <dbReference type="Proteomes" id="UP001165060"/>
    </source>
</evidence>
<keyword evidence="3" id="KW-1185">Reference proteome</keyword>
<keyword evidence="1" id="KW-0472">Membrane</keyword>
<comment type="caution">
    <text evidence="2">The sequence shown here is derived from an EMBL/GenBank/DDBJ whole genome shotgun (WGS) entry which is preliminary data.</text>
</comment>
<organism evidence="2 3">
    <name type="scientific">Tetraparma gracilis</name>
    <dbReference type="NCBI Taxonomy" id="2962635"/>
    <lineage>
        <taxon>Eukaryota</taxon>
        <taxon>Sar</taxon>
        <taxon>Stramenopiles</taxon>
        <taxon>Ochrophyta</taxon>
        <taxon>Bolidophyceae</taxon>
        <taxon>Parmales</taxon>
        <taxon>Triparmaceae</taxon>
        <taxon>Tetraparma</taxon>
    </lineage>
</organism>
<reference evidence="2 3" key="1">
    <citation type="journal article" date="2023" name="Commun. Biol.">
        <title>Genome analysis of Parmales, the sister group of diatoms, reveals the evolutionary specialization of diatoms from phago-mixotrophs to photoautotrophs.</title>
        <authorList>
            <person name="Ban H."/>
            <person name="Sato S."/>
            <person name="Yoshikawa S."/>
            <person name="Yamada K."/>
            <person name="Nakamura Y."/>
            <person name="Ichinomiya M."/>
            <person name="Sato N."/>
            <person name="Blanc-Mathieu R."/>
            <person name="Endo H."/>
            <person name="Kuwata A."/>
            <person name="Ogata H."/>
        </authorList>
    </citation>
    <scope>NUCLEOTIDE SEQUENCE [LARGE SCALE GENOMIC DNA]</scope>
</reference>
<evidence type="ECO:0008006" key="4">
    <source>
        <dbReference type="Google" id="ProtNLM"/>
    </source>
</evidence>
<feature type="transmembrane region" description="Helical" evidence="1">
    <location>
        <begin position="31"/>
        <end position="50"/>
    </location>
</feature>
<dbReference type="EMBL" id="BRYB01002095">
    <property type="protein sequence ID" value="GMI39583.1"/>
    <property type="molecule type" value="Genomic_DNA"/>
</dbReference>
<keyword evidence="1" id="KW-0812">Transmembrane</keyword>